<evidence type="ECO:0000313" key="2">
    <source>
        <dbReference type="Proteomes" id="UP000582837"/>
    </source>
</evidence>
<dbReference type="RefSeq" id="WP_170038783.1">
    <property type="nucleotide sequence ID" value="NZ_JABDTL010000002.1"/>
</dbReference>
<reference evidence="1 2" key="1">
    <citation type="submission" date="2020-08" db="EMBL/GenBank/DDBJ databases">
        <title>Genomic Encyclopedia of Type Strains, Phase IV (KMG-IV): sequencing the most valuable type-strain genomes for metagenomic binning, comparative biology and taxonomic classification.</title>
        <authorList>
            <person name="Goeker M."/>
        </authorList>
    </citation>
    <scope>NUCLEOTIDE SEQUENCE [LARGE SCALE GENOMIC DNA]</scope>
    <source>
        <strain evidence="1 2">DSM 29007</strain>
    </source>
</reference>
<protein>
    <recommendedName>
        <fullName evidence="3">HEAT repeat domain-containing protein</fullName>
    </recommendedName>
</protein>
<dbReference type="EMBL" id="JACHIA010000017">
    <property type="protein sequence ID" value="MBB6072730.1"/>
    <property type="molecule type" value="Genomic_DNA"/>
</dbReference>
<dbReference type="InterPro" id="IPR011989">
    <property type="entry name" value="ARM-like"/>
</dbReference>
<evidence type="ECO:0008006" key="3">
    <source>
        <dbReference type="Google" id="ProtNLM"/>
    </source>
</evidence>
<gene>
    <name evidence="1" type="ORF">HNQ61_004393</name>
</gene>
<dbReference type="InterPro" id="IPR049796">
    <property type="entry name" value="CdiI_Ct-like"/>
</dbReference>
<dbReference type="Gene3D" id="1.25.10.10">
    <property type="entry name" value="Leucine-rich Repeat Variant"/>
    <property type="match status" value="1"/>
</dbReference>
<dbReference type="SUPFAM" id="SSF48371">
    <property type="entry name" value="ARM repeat"/>
    <property type="match status" value="1"/>
</dbReference>
<dbReference type="InterPro" id="IPR016024">
    <property type="entry name" value="ARM-type_fold"/>
</dbReference>
<dbReference type="Proteomes" id="UP000582837">
    <property type="component" value="Unassembled WGS sequence"/>
</dbReference>
<organism evidence="1 2">
    <name type="scientific">Longimicrobium terrae</name>
    <dbReference type="NCBI Taxonomy" id="1639882"/>
    <lineage>
        <taxon>Bacteria</taxon>
        <taxon>Pseudomonadati</taxon>
        <taxon>Gemmatimonadota</taxon>
        <taxon>Longimicrobiia</taxon>
        <taxon>Longimicrobiales</taxon>
        <taxon>Longimicrobiaceae</taxon>
        <taxon>Longimicrobium</taxon>
    </lineage>
</organism>
<sequence>MAKYEAIPEWGPAEVEAAIARDRPEELLYAVVSASLYAEDAKWAESVCLRLATHPHFNVRGNALLGFGHIARVHRRLSRRQVLPLIEAGFHDPHEYVRGQAYGAADDIGHYLGWRIRRPE</sequence>
<dbReference type="AlphaFoldDB" id="A0A841H401"/>
<dbReference type="CDD" id="cd20694">
    <property type="entry name" value="CdiI_Ct-like"/>
    <property type="match status" value="1"/>
</dbReference>
<evidence type="ECO:0000313" key="1">
    <source>
        <dbReference type="EMBL" id="MBB6072730.1"/>
    </source>
</evidence>
<keyword evidence="2" id="KW-1185">Reference proteome</keyword>
<proteinExistence type="predicted"/>
<accession>A0A841H401</accession>
<comment type="caution">
    <text evidence="1">The sequence shown here is derived from an EMBL/GenBank/DDBJ whole genome shotgun (WGS) entry which is preliminary data.</text>
</comment>
<name>A0A841H401_9BACT</name>